<name>A0A418PXY2_9BACT</name>
<dbReference type="EMBL" id="QXML01000001">
    <property type="protein sequence ID" value="RIW18906.1"/>
    <property type="molecule type" value="Genomic_DNA"/>
</dbReference>
<keyword evidence="4" id="KW-0560">Oxidoreductase</keyword>
<comment type="cofactor">
    <cofactor evidence="1">
        <name>FAD</name>
        <dbReference type="ChEBI" id="CHEBI:57692"/>
    </cofactor>
</comment>
<dbReference type="Gene3D" id="3.50.50.60">
    <property type="entry name" value="FAD/NAD(P)-binding domain"/>
    <property type="match status" value="1"/>
</dbReference>
<protein>
    <submittedName>
        <fullName evidence="6">N-methyl-L-tryptophan oxidase</fullName>
    </submittedName>
</protein>
<organism evidence="6 7">
    <name type="scientific">Algoriphagus lacus</name>
    <dbReference type="NCBI Taxonomy" id="2056311"/>
    <lineage>
        <taxon>Bacteria</taxon>
        <taxon>Pseudomonadati</taxon>
        <taxon>Bacteroidota</taxon>
        <taxon>Cytophagia</taxon>
        <taxon>Cytophagales</taxon>
        <taxon>Cyclobacteriaceae</taxon>
        <taxon>Algoriphagus</taxon>
    </lineage>
</organism>
<accession>A0A418PXY2</accession>
<reference evidence="6 7" key="1">
    <citation type="submission" date="2018-09" db="EMBL/GenBank/DDBJ databases">
        <authorList>
            <person name="Wang X."/>
            <person name="Du Z."/>
        </authorList>
    </citation>
    <scope>NUCLEOTIDE SEQUENCE [LARGE SCALE GENOMIC DNA]</scope>
    <source>
        <strain evidence="6 7">N3</strain>
    </source>
</reference>
<dbReference type="InterPro" id="IPR036188">
    <property type="entry name" value="FAD/NAD-bd_sf"/>
</dbReference>
<dbReference type="NCBIfam" id="NF008425">
    <property type="entry name" value="PRK11259.1"/>
    <property type="match status" value="1"/>
</dbReference>
<dbReference type="InterPro" id="IPR006076">
    <property type="entry name" value="FAD-dep_OxRdtase"/>
</dbReference>
<dbReference type="OrthoDB" id="571248at2"/>
<evidence type="ECO:0000256" key="3">
    <source>
        <dbReference type="ARBA" id="ARBA00022827"/>
    </source>
</evidence>
<dbReference type="PANTHER" id="PTHR10961">
    <property type="entry name" value="PEROXISOMAL SARCOSINE OXIDASE"/>
    <property type="match status" value="1"/>
</dbReference>
<keyword evidence="7" id="KW-1185">Reference proteome</keyword>
<evidence type="ECO:0000256" key="4">
    <source>
        <dbReference type="ARBA" id="ARBA00023002"/>
    </source>
</evidence>
<keyword evidence="3" id="KW-0274">FAD</keyword>
<sequence length="370" mass="41534">MIYDVVVIGLGAVGSAALFQLSKSGKNVLGIDRYDPPHTLGSSHGETRITRLAVGEGEDYVALAKRSHEIWREIEAETGVEIMTTTSGILLDSGTQPWAKHGSEGFWDRTVSFAKRQAVSHEILSPKSLKSRFPAFHLEPSGKVYLEHQAGFLRPELAIKTQLELARKNGAHILVNMPVEELGKNGESILIRTREGEIFARKVLLSAGGWIKDFLPEEEKTKYKICRQVLHWLEIEEGFTGWKGYPVWMWGYGSEPENFIYGFPSLDGMTVKMATESFIEIQHPKYLNREVSPKEQEAFWRDKVEGKIQGLKRAFVKSVVCFYTVTVDARFIIKPLEEMENVLLVSACSGHGFKHSAALGERLAKELIKG</sequence>
<dbReference type="SUPFAM" id="SSF54373">
    <property type="entry name" value="FAD-linked reductases, C-terminal domain"/>
    <property type="match status" value="1"/>
</dbReference>
<dbReference type="Pfam" id="PF01266">
    <property type="entry name" value="DAO"/>
    <property type="match status" value="1"/>
</dbReference>
<evidence type="ECO:0000313" key="6">
    <source>
        <dbReference type="EMBL" id="RIW18906.1"/>
    </source>
</evidence>
<evidence type="ECO:0000259" key="5">
    <source>
        <dbReference type="Pfam" id="PF01266"/>
    </source>
</evidence>
<evidence type="ECO:0000256" key="1">
    <source>
        <dbReference type="ARBA" id="ARBA00001974"/>
    </source>
</evidence>
<dbReference type="GO" id="GO:0008115">
    <property type="term" value="F:sarcosine oxidase activity"/>
    <property type="evidence" value="ECO:0007669"/>
    <property type="project" value="TreeGrafter"/>
</dbReference>
<keyword evidence="2" id="KW-0285">Flavoprotein</keyword>
<dbReference type="AlphaFoldDB" id="A0A418PXY2"/>
<proteinExistence type="predicted"/>
<dbReference type="SUPFAM" id="SSF51905">
    <property type="entry name" value="FAD/NAD(P)-binding domain"/>
    <property type="match status" value="1"/>
</dbReference>
<dbReference type="PANTHER" id="PTHR10961:SF7">
    <property type="entry name" value="FAD DEPENDENT OXIDOREDUCTASE DOMAIN-CONTAINING PROTEIN"/>
    <property type="match status" value="1"/>
</dbReference>
<dbReference type="Gene3D" id="3.30.9.10">
    <property type="entry name" value="D-Amino Acid Oxidase, subunit A, domain 2"/>
    <property type="match status" value="1"/>
</dbReference>
<dbReference type="GO" id="GO:0050660">
    <property type="term" value="F:flavin adenine dinucleotide binding"/>
    <property type="evidence" value="ECO:0007669"/>
    <property type="project" value="InterPro"/>
</dbReference>
<dbReference type="InterPro" id="IPR045170">
    <property type="entry name" value="MTOX"/>
</dbReference>
<dbReference type="Proteomes" id="UP000283522">
    <property type="component" value="Unassembled WGS sequence"/>
</dbReference>
<gene>
    <name evidence="6" type="ORF">D0X99_01845</name>
</gene>
<comment type="caution">
    <text evidence="6">The sequence shown here is derived from an EMBL/GenBank/DDBJ whole genome shotgun (WGS) entry which is preliminary data.</text>
</comment>
<evidence type="ECO:0000256" key="2">
    <source>
        <dbReference type="ARBA" id="ARBA00022630"/>
    </source>
</evidence>
<evidence type="ECO:0000313" key="7">
    <source>
        <dbReference type="Proteomes" id="UP000283522"/>
    </source>
</evidence>
<feature type="domain" description="FAD dependent oxidoreductase" evidence="5">
    <location>
        <begin position="4"/>
        <end position="365"/>
    </location>
</feature>